<organism evidence="1 2">
    <name type="scientific">Coemansia furcata</name>
    <dbReference type="NCBI Taxonomy" id="417177"/>
    <lineage>
        <taxon>Eukaryota</taxon>
        <taxon>Fungi</taxon>
        <taxon>Fungi incertae sedis</taxon>
        <taxon>Zoopagomycota</taxon>
        <taxon>Kickxellomycotina</taxon>
        <taxon>Kickxellomycetes</taxon>
        <taxon>Kickxellales</taxon>
        <taxon>Kickxellaceae</taxon>
        <taxon>Coemansia</taxon>
    </lineage>
</organism>
<name>A0ACC1LQ34_9FUNG</name>
<dbReference type="Proteomes" id="UP001140096">
    <property type="component" value="Unassembled WGS sequence"/>
</dbReference>
<dbReference type="EMBL" id="JANBUP010000106">
    <property type="protein sequence ID" value="KAJ2813086.1"/>
    <property type="molecule type" value="Genomic_DNA"/>
</dbReference>
<gene>
    <name evidence="1" type="ORF">H4S07_000939</name>
</gene>
<accession>A0ACC1LQ34</accession>
<comment type="caution">
    <text evidence="1">The sequence shown here is derived from an EMBL/GenBank/DDBJ whole genome shotgun (WGS) entry which is preliminary data.</text>
</comment>
<sequence length="236" mass="26901">MAHAAVPTAAQLSHFILDLEPVCKFCSDITRTSDTDDDTSEIESEYINHYFWACPRIKEFWRQVSCFLQDIHVDTSGPIFQVDLQMVATGFGSWSKWLPNTDILHGLAVWEIYRACAELSLSGIKHSGEAMYLRWKATLMLRIVQDFTYSFTQLKAAHSFYTRWLLVSNRWYHFDPGENELSGKLSFQNSTNALDGRQQYDINSSQTIRDADTSSVIRAPISNVSPQTSQDSPRGN</sequence>
<evidence type="ECO:0000313" key="1">
    <source>
        <dbReference type="EMBL" id="KAJ2813086.1"/>
    </source>
</evidence>
<proteinExistence type="predicted"/>
<reference evidence="1" key="1">
    <citation type="submission" date="2022-07" db="EMBL/GenBank/DDBJ databases">
        <title>Phylogenomic reconstructions and comparative analyses of Kickxellomycotina fungi.</title>
        <authorList>
            <person name="Reynolds N.K."/>
            <person name="Stajich J.E."/>
            <person name="Barry K."/>
            <person name="Grigoriev I.V."/>
            <person name="Crous P."/>
            <person name="Smith M.E."/>
        </authorList>
    </citation>
    <scope>NUCLEOTIDE SEQUENCE</scope>
    <source>
        <strain evidence="1">CBS 102833</strain>
    </source>
</reference>
<keyword evidence="2" id="KW-1185">Reference proteome</keyword>
<evidence type="ECO:0000313" key="2">
    <source>
        <dbReference type="Proteomes" id="UP001140096"/>
    </source>
</evidence>
<protein>
    <submittedName>
        <fullName evidence="1">Uncharacterized protein</fullName>
    </submittedName>
</protein>